<organism evidence="1 2">
    <name type="scientific">Bos indicus</name>
    <name type="common">Zebu</name>
    <dbReference type="NCBI Taxonomy" id="9915"/>
    <lineage>
        <taxon>Eukaryota</taxon>
        <taxon>Metazoa</taxon>
        <taxon>Chordata</taxon>
        <taxon>Craniata</taxon>
        <taxon>Vertebrata</taxon>
        <taxon>Euteleostomi</taxon>
        <taxon>Mammalia</taxon>
        <taxon>Eutheria</taxon>
        <taxon>Laurasiatheria</taxon>
        <taxon>Artiodactyla</taxon>
        <taxon>Ruminantia</taxon>
        <taxon>Pecora</taxon>
        <taxon>Bovidae</taxon>
        <taxon>Bovinae</taxon>
        <taxon>Bos</taxon>
    </lineage>
</organism>
<keyword evidence="1" id="KW-1185">Reference proteome</keyword>
<dbReference type="RefSeq" id="XP_070649708.1">
    <property type="nucleotide sequence ID" value="XM_070793607.1"/>
</dbReference>
<reference evidence="2" key="1">
    <citation type="submission" date="2025-08" db="UniProtKB">
        <authorList>
            <consortium name="RefSeq"/>
        </authorList>
    </citation>
    <scope>IDENTIFICATION</scope>
    <source>
        <tissue evidence="2">Blood</tissue>
    </source>
</reference>
<gene>
    <name evidence="2" type="primary">LOC109562038</name>
</gene>
<evidence type="ECO:0000313" key="2">
    <source>
        <dbReference type="RefSeq" id="XP_070649708.1"/>
    </source>
</evidence>
<name>A0ABM4SPH5_BOSIN</name>
<dbReference type="GeneID" id="109562038"/>
<dbReference type="Proteomes" id="UP001652663">
    <property type="component" value="Chromosome 7"/>
</dbReference>
<proteinExistence type="predicted"/>
<accession>A0ABM4SPH5</accession>
<sequence length="213" mass="23561">MLEKSVNFQCSQPCAHEEEKKKPQATGCLLPAQKRPPSHPFPFIFGLSDRNVLPTEYAFPQYCPSHRHEEPKLRQTSLMNTEYAVLLGREPQPASQDSSLQACLGSEAVCQLWRAHPHESTDVPIGGSRPGEADSPKTWGSTVFHPTGPWSVKCGANLTLLRMVCLLPGERLSNVSGVKKHRGHAVQDKTQAGMTARSKADLLFRRFSLETSC</sequence>
<protein>
    <submittedName>
        <fullName evidence="2">Uncharacterized protein isoform X2</fullName>
    </submittedName>
</protein>
<evidence type="ECO:0000313" key="1">
    <source>
        <dbReference type="Proteomes" id="UP001652663"/>
    </source>
</evidence>